<keyword evidence="1" id="KW-1133">Transmembrane helix</keyword>
<organism evidence="2 3">
    <name type="scientific">Exophiala dermatitidis</name>
    <name type="common">Black yeast-like fungus</name>
    <name type="synonym">Wangiella dermatitidis</name>
    <dbReference type="NCBI Taxonomy" id="5970"/>
    <lineage>
        <taxon>Eukaryota</taxon>
        <taxon>Fungi</taxon>
        <taxon>Dikarya</taxon>
        <taxon>Ascomycota</taxon>
        <taxon>Pezizomycotina</taxon>
        <taxon>Eurotiomycetes</taxon>
        <taxon>Chaetothyriomycetidae</taxon>
        <taxon>Chaetothyriales</taxon>
        <taxon>Herpotrichiellaceae</taxon>
        <taxon>Exophiala</taxon>
    </lineage>
</organism>
<keyword evidence="1" id="KW-0472">Membrane</keyword>
<evidence type="ECO:0000313" key="2">
    <source>
        <dbReference type="EMBL" id="KAJ8991438.1"/>
    </source>
</evidence>
<reference evidence="2" key="1">
    <citation type="submission" date="2023-01" db="EMBL/GenBank/DDBJ databases">
        <title>Exophiala dermititidis isolated from Cystic Fibrosis Patient.</title>
        <authorList>
            <person name="Kurbessoian T."/>
            <person name="Crocker A."/>
            <person name="Murante D."/>
            <person name="Hogan D.A."/>
            <person name="Stajich J.E."/>
        </authorList>
    </citation>
    <scope>NUCLEOTIDE SEQUENCE</scope>
    <source>
        <strain evidence="2">Ex8</strain>
    </source>
</reference>
<comment type="caution">
    <text evidence="2">The sequence shown here is derived from an EMBL/GenBank/DDBJ whole genome shotgun (WGS) entry which is preliminary data.</text>
</comment>
<dbReference type="AlphaFoldDB" id="A0AAN6IV80"/>
<feature type="transmembrane region" description="Helical" evidence="1">
    <location>
        <begin position="633"/>
        <end position="655"/>
    </location>
</feature>
<evidence type="ECO:0000256" key="1">
    <source>
        <dbReference type="SAM" id="Phobius"/>
    </source>
</evidence>
<dbReference type="EMBL" id="JAJGCB010000008">
    <property type="protein sequence ID" value="KAJ8991438.1"/>
    <property type="molecule type" value="Genomic_DNA"/>
</dbReference>
<feature type="transmembrane region" description="Helical" evidence="1">
    <location>
        <begin position="171"/>
        <end position="198"/>
    </location>
</feature>
<proteinExistence type="predicted"/>
<feature type="transmembrane region" description="Helical" evidence="1">
    <location>
        <begin position="113"/>
        <end position="136"/>
    </location>
</feature>
<evidence type="ECO:0000313" key="3">
    <source>
        <dbReference type="Proteomes" id="UP001161757"/>
    </source>
</evidence>
<name>A0AAN6IV80_EXODE</name>
<protein>
    <submittedName>
        <fullName evidence="2">Uncharacterized protein</fullName>
    </submittedName>
</protein>
<sequence length="728" mass="79431">MSAENQHWSSLHQPTNTRMTFAERLQDRLAISDHTRGSSREGTIPSYVHTPTESVDWSQASFVFDKSQGAKVTCLDDLHSASCRDFPQNEKYTPLSNDGQELQCPPPILWKTILLPTAAIIFPMAALVAGLLALIFGYRVKSDDSLFEEVSNAAALRDHAVVLVNYSATRIVFVASWASTLAPLLSGFIMSLSSFHLALAMYRSSCASEAQHDLPTPYQYSLLVGLCLASTGRLRRYFSYSKTHGVIVPPILRRAARMLALSLFLACVVFATDTALHYTTSTINFDQVSISATVHSYGRGLSSDCLTLNRSDNFGLPCSRNGAVAEADYDTYVAGQNEIFFLQHGTSNISEIRLVDHPNLANEKVALLLPQSDNLSPFRDYRAETTGVVTTCTPISSECQWKSWGHLDLYSQFNCSDEFYGVLGKAANVSNAGTVVSDPDVPPLGFKPGAGLQYGFYMDKQLTQQYDSTGNFGPFMTDAQLINPVYLGIASRFASTSQRAGVNMSSDQGVHKGPTSNIDFVLQCQYTTYLVDYSWVNSTARINKLTPSPNGTLAEIYHGYDLVGSVSAFDSDLQDMILQAALASDPTELAASFATSYSARVMSVIGPFLSTRDNTAEQTRTSLLVAKVPKAPLAILASCCLAYVLFGIVTAVFAYRALSRVDVRDLAFQFGLPALGLHAFRDPVTDQSAWAVDDAGHRLFDETNVKTETMRVAVEGGPRSGYVLKSLV</sequence>
<dbReference type="Proteomes" id="UP001161757">
    <property type="component" value="Unassembled WGS sequence"/>
</dbReference>
<gene>
    <name evidence="2" type="ORF">HRR80_004773</name>
</gene>
<accession>A0AAN6IV80</accession>
<keyword evidence="1" id="KW-0812">Transmembrane</keyword>